<dbReference type="RefSeq" id="XP_047779139.1">
    <property type="nucleotide sequence ID" value="XM_047919487.1"/>
</dbReference>
<reference evidence="1 2" key="1">
    <citation type="journal article" date="2021" name="Environ. Microbiol.">
        <title>Gene family expansions and transcriptome signatures uncover fungal adaptations to wood decay.</title>
        <authorList>
            <person name="Hage H."/>
            <person name="Miyauchi S."/>
            <person name="Viragh M."/>
            <person name="Drula E."/>
            <person name="Min B."/>
            <person name="Chaduli D."/>
            <person name="Navarro D."/>
            <person name="Favel A."/>
            <person name="Norest M."/>
            <person name="Lesage-Meessen L."/>
            <person name="Balint B."/>
            <person name="Merenyi Z."/>
            <person name="de Eugenio L."/>
            <person name="Morin E."/>
            <person name="Martinez A.T."/>
            <person name="Baldrian P."/>
            <person name="Stursova M."/>
            <person name="Martinez M.J."/>
            <person name="Novotny C."/>
            <person name="Magnuson J.K."/>
            <person name="Spatafora J.W."/>
            <person name="Maurice S."/>
            <person name="Pangilinan J."/>
            <person name="Andreopoulos W."/>
            <person name="LaButti K."/>
            <person name="Hundley H."/>
            <person name="Na H."/>
            <person name="Kuo A."/>
            <person name="Barry K."/>
            <person name="Lipzen A."/>
            <person name="Henrissat B."/>
            <person name="Riley R."/>
            <person name="Ahrendt S."/>
            <person name="Nagy L.G."/>
            <person name="Grigoriev I.V."/>
            <person name="Martin F."/>
            <person name="Rosso M.N."/>
        </authorList>
    </citation>
    <scope>NUCLEOTIDE SEQUENCE [LARGE SCALE GENOMIC DNA]</scope>
    <source>
        <strain evidence="1 2">CIRM-BRFM 1785</strain>
    </source>
</reference>
<gene>
    <name evidence="1" type="ORF">C8Q71DRAFT_579821</name>
</gene>
<evidence type="ECO:0000313" key="2">
    <source>
        <dbReference type="Proteomes" id="UP000814176"/>
    </source>
</evidence>
<dbReference type="EMBL" id="JADCUA010000009">
    <property type="protein sequence ID" value="KAH9836970.1"/>
    <property type="molecule type" value="Genomic_DNA"/>
</dbReference>
<keyword evidence="2" id="KW-1185">Reference proteome</keyword>
<dbReference type="Proteomes" id="UP000814176">
    <property type="component" value="Unassembled WGS sequence"/>
</dbReference>
<dbReference type="GeneID" id="72000219"/>
<accession>A0ABQ8KGW0</accession>
<organism evidence="1 2">
    <name type="scientific">Rhodofomes roseus</name>
    <dbReference type="NCBI Taxonomy" id="34475"/>
    <lineage>
        <taxon>Eukaryota</taxon>
        <taxon>Fungi</taxon>
        <taxon>Dikarya</taxon>
        <taxon>Basidiomycota</taxon>
        <taxon>Agaricomycotina</taxon>
        <taxon>Agaricomycetes</taxon>
        <taxon>Polyporales</taxon>
        <taxon>Rhodofomes</taxon>
    </lineage>
</organism>
<sequence length="212" mass="24247">MRWQSEDDNWWKMLGPRCGRPAYSPPRLYLQCRKRRPLVIPPRSAVDTGWPPHNPGKGPSAKLKSLSVSRCICQTPCHRSPRPREVSCGSSLTRCVLVPLLLAIWYYDNCSTYTPVRRGHCSVSPAQYVQPCYHFSVWQARLTRGLIINYLENSHPTERLRVTLHHMLTKRTEGGLKMDRMRFAFGLDQPMVHVVSAGSGFHRIEGAGTFFN</sequence>
<comment type="caution">
    <text evidence="1">The sequence shown here is derived from an EMBL/GenBank/DDBJ whole genome shotgun (WGS) entry which is preliminary data.</text>
</comment>
<name>A0ABQ8KGW0_9APHY</name>
<evidence type="ECO:0000313" key="1">
    <source>
        <dbReference type="EMBL" id="KAH9836970.1"/>
    </source>
</evidence>
<proteinExistence type="predicted"/>
<protein>
    <submittedName>
        <fullName evidence="1">Uncharacterized protein</fullName>
    </submittedName>
</protein>